<organism evidence="1 2">
    <name type="scientific">Favolaschia claudopus</name>
    <dbReference type="NCBI Taxonomy" id="2862362"/>
    <lineage>
        <taxon>Eukaryota</taxon>
        <taxon>Fungi</taxon>
        <taxon>Dikarya</taxon>
        <taxon>Basidiomycota</taxon>
        <taxon>Agaricomycotina</taxon>
        <taxon>Agaricomycetes</taxon>
        <taxon>Agaricomycetidae</taxon>
        <taxon>Agaricales</taxon>
        <taxon>Marasmiineae</taxon>
        <taxon>Mycenaceae</taxon>
        <taxon>Favolaschia</taxon>
    </lineage>
</organism>
<dbReference type="AlphaFoldDB" id="A0AAW0AGH1"/>
<dbReference type="Proteomes" id="UP001362999">
    <property type="component" value="Unassembled WGS sequence"/>
</dbReference>
<dbReference type="EMBL" id="JAWWNJ010000067">
    <property type="protein sequence ID" value="KAK7008443.1"/>
    <property type="molecule type" value="Genomic_DNA"/>
</dbReference>
<protein>
    <recommendedName>
        <fullName evidence="3">SH3 domain-containing protein</fullName>
    </recommendedName>
</protein>
<gene>
    <name evidence="1" type="ORF">R3P38DRAFT_3590762</name>
</gene>
<accession>A0AAW0AGH1</accession>
<keyword evidence="2" id="KW-1185">Reference proteome</keyword>
<reference evidence="1 2" key="1">
    <citation type="journal article" date="2024" name="J Genomics">
        <title>Draft genome sequencing and assembly of Favolaschia claudopus CIRM-BRFM 2984 isolated from oak limbs.</title>
        <authorList>
            <person name="Navarro D."/>
            <person name="Drula E."/>
            <person name="Chaduli D."/>
            <person name="Cazenave R."/>
            <person name="Ahrendt S."/>
            <person name="Wang J."/>
            <person name="Lipzen A."/>
            <person name="Daum C."/>
            <person name="Barry K."/>
            <person name="Grigoriev I.V."/>
            <person name="Favel A."/>
            <person name="Rosso M.N."/>
            <person name="Martin F."/>
        </authorList>
    </citation>
    <scope>NUCLEOTIDE SEQUENCE [LARGE SCALE GENOMIC DNA]</scope>
    <source>
        <strain evidence="1 2">CIRM-BRFM 2984</strain>
    </source>
</reference>
<proteinExistence type="predicted"/>
<comment type="caution">
    <text evidence="1">The sequence shown here is derived from an EMBL/GenBank/DDBJ whole genome shotgun (WGS) entry which is preliminary data.</text>
</comment>
<evidence type="ECO:0000313" key="1">
    <source>
        <dbReference type="EMBL" id="KAK7008443.1"/>
    </source>
</evidence>
<sequence length="231" mass="25774">MCANIFTYFSIFRHAGASANSPWHPTRSGRALDAESALEMQFLVKSVTNQHWIMFGSPFSLHLTLLAVPFELTLKRRSELASSNLGSKFQHRSCRFLGLSASTHSDLEASTLSTPCLLYDVCQNYVSSTNHALNEESIGVRGAQVSPSAPVQLIWLKFKQGREVLEIEDQEGKWWQAKKADGTLGRSTHLRTAPNSTKTVLTYIQTAMSYRRSKMASNSAPQLTSVVRFCR</sequence>
<name>A0AAW0AGH1_9AGAR</name>
<evidence type="ECO:0008006" key="3">
    <source>
        <dbReference type="Google" id="ProtNLM"/>
    </source>
</evidence>
<evidence type="ECO:0000313" key="2">
    <source>
        <dbReference type="Proteomes" id="UP001362999"/>
    </source>
</evidence>